<sequence>MANILSFSDEVLCCIFASITNLRDLHNIMLTCHRFLTIIKNYNHLWGLEVKVKDMLLSLSSRCFAVGEPSITEVQIFNCDKYPTLSGIENVLQNHIFSDRLKENMTSRFYARKVLKSLRYQRIEKKLQELMDLPESKTSILEGAVLICQWAQAEEANPISLSNVRQKLKEISNQVKEILVGKYNIADPPNVTPSTARKVLHCINQVLYDEMGFKVMQSNYTLENVFIDKVLESRTSFPITLCIIYREVALRMGIYCEPVLAVTTRPDFHSHSFFLKWREYSNQATAESSSLIDAPNGGVMRHHNPATYPEISAENFLLRMVEYMRYIRLQSIRARRREEGHPRTLCRLRRQNELSFSRLACAVSSEQAQKAALYAQLCLDLDMPLEDAIQVLQRVENLRCSRLMENCVTKAKEQQAIMKKKYAQFRLPFVKYAVGLVMAYKGSLNKSPVFCVINSWTNDGKNKTRYNVLFDGGDSSLVPEGTLSLLNTGSNIIDHPNIGMYFKRFDGRRYIPNIELRTMYPEDEAFALSLIP</sequence>
<dbReference type="InterPro" id="IPR032698">
    <property type="entry name" value="SirB1_N"/>
</dbReference>
<dbReference type="Proteomes" id="UP000076858">
    <property type="component" value="Unassembled WGS sequence"/>
</dbReference>
<dbReference type="AlphaFoldDB" id="A0A0P5YSX1"/>
<dbReference type="OrthoDB" id="28868at2759"/>
<dbReference type="PANTHER" id="PTHR31350:SF21">
    <property type="entry name" value="F-BOX ONLY PROTEIN 21"/>
    <property type="match status" value="1"/>
</dbReference>
<evidence type="ECO:0000313" key="1">
    <source>
        <dbReference type="EMBL" id="KZS06819.1"/>
    </source>
</evidence>
<dbReference type="Pfam" id="PF13369">
    <property type="entry name" value="Transglut_core2"/>
    <property type="match status" value="1"/>
</dbReference>
<accession>A0A0P5YSX1</accession>
<organism evidence="1 2">
    <name type="scientific">Daphnia magna</name>
    <dbReference type="NCBI Taxonomy" id="35525"/>
    <lineage>
        <taxon>Eukaryota</taxon>
        <taxon>Metazoa</taxon>
        <taxon>Ecdysozoa</taxon>
        <taxon>Arthropoda</taxon>
        <taxon>Crustacea</taxon>
        <taxon>Branchiopoda</taxon>
        <taxon>Diplostraca</taxon>
        <taxon>Cladocera</taxon>
        <taxon>Anomopoda</taxon>
        <taxon>Daphniidae</taxon>
        <taxon>Daphnia</taxon>
    </lineage>
</organism>
<keyword evidence="2" id="KW-1185">Reference proteome</keyword>
<dbReference type="PANTHER" id="PTHR31350">
    <property type="entry name" value="SI:DKEY-261L7.2"/>
    <property type="match status" value="1"/>
</dbReference>
<comment type="caution">
    <text evidence="1">The sequence shown here is derived from an EMBL/GenBank/DDBJ whole genome shotgun (WGS) entry which is preliminary data.</text>
</comment>
<dbReference type="EMBL" id="LRGB01002580">
    <property type="protein sequence ID" value="KZS06819.1"/>
    <property type="molecule type" value="Genomic_DNA"/>
</dbReference>
<protein>
    <submittedName>
        <fullName evidence="1">Uncharacterized protein</fullName>
    </submittedName>
</protein>
<evidence type="ECO:0000313" key="2">
    <source>
        <dbReference type="Proteomes" id="UP000076858"/>
    </source>
</evidence>
<proteinExistence type="predicted"/>
<gene>
    <name evidence="1" type="ORF">APZ42_029349</name>
</gene>
<name>A0A0P5YSX1_9CRUS</name>
<dbReference type="STRING" id="35525.A0A0P5YSX1"/>
<reference evidence="1 2" key="1">
    <citation type="submission" date="2016-03" db="EMBL/GenBank/DDBJ databases">
        <title>EvidentialGene: Evidence-directed Construction of Genes on Genomes.</title>
        <authorList>
            <person name="Gilbert D.G."/>
            <person name="Choi J.-H."/>
            <person name="Mockaitis K."/>
            <person name="Colbourne J."/>
            <person name="Pfrender M."/>
        </authorList>
    </citation>
    <scope>NUCLEOTIDE SEQUENCE [LARGE SCALE GENOMIC DNA]</scope>
    <source>
        <strain evidence="1 2">Xinb3</strain>
        <tissue evidence="1">Complete organism</tissue>
    </source>
</reference>